<dbReference type="EMBL" id="CP000100">
    <property type="protein sequence ID" value="ABB57094.1"/>
    <property type="molecule type" value="Genomic_DNA"/>
</dbReference>
<dbReference type="PANTHER" id="PTHR43140">
    <property type="entry name" value="TYPE-1 RESTRICTION ENZYME ECOKI SPECIFICITY PROTEIN"/>
    <property type="match status" value="1"/>
</dbReference>
<proteinExistence type="inferred from homology"/>
<dbReference type="PANTHER" id="PTHR43140:SF1">
    <property type="entry name" value="TYPE I RESTRICTION ENZYME ECOKI SPECIFICITY SUBUNIT"/>
    <property type="match status" value="1"/>
</dbReference>
<keyword evidence="2" id="KW-0680">Restriction system</keyword>
<comment type="similarity">
    <text evidence="1">Belongs to the type-I restriction system S methylase family.</text>
</comment>
<evidence type="ECO:0000256" key="3">
    <source>
        <dbReference type="ARBA" id="ARBA00023125"/>
    </source>
</evidence>
<evidence type="ECO:0000259" key="5">
    <source>
        <dbReference type="Pfam" id="PF01420"/>
    </source>
</evidence>
<dbReference type="PaxDb" id="1140-Synpcc7942_1064"/>
<dbReference type="KEGG" id="syf:Synpcc7942_1064"/>
<dbReference type="HOGENOM" id="CLU_021095_1_0_3"/>
<dbReference type="BioCyc" id="SYNEL:SYNPCC7942_1064-MONOMER"/>
<dbReference type="eggNOG" id="COG0732">
    <property type="taxonomic scope" value="Bacteria"/>
</dbReference>
<dbReference type="OrthoDB" id="9815652at2"/>
<evidence type="ECO:0000313" key="7">
    <source>
        <dbReference type="Proteomes" id="UP000889800"/>
    </source>
</evidence>
<dbReference type="Gene3D" id="1.10.287.1120">
    <property type="entry name" value="Bipartite methylase S protein"/>
    <property type="match status" value="1"/>
</dbReference>
<evidence type="ECO:0000256" key="1">
    <source>
        <dbReference type="ARBA" id="ARBA00010923"/>
    </source>
</evidence>
<dbReference type="SUPFAM" id="SSF116734">
    <property type="entry name" value="DNA methylase specificity domain"/>
    <property type="match status" value="2"/>
</dbReference>
<dbReference type="Gene3D" id="3.90.220.20">
    <property type="entry name" value="DNA methylase specificity domains"/>
    <property type="match status" value="2"/>
</dbReference>
<dbReference type="AlphaFoldDB" id="Q31PC5"/>
<dbReference type="Proteomes" id="UP000889800">
    <property type="component" value="Chromosome"/>
</dbReference>
<dbReference type="GO" id="GO:0009307">
    <property type="term" value="P:DNA restriction-modification system"/>
    <property type="evidence" value="ECO:0007669"/>
    <property type="project" value="UniProtKB-KW"/>
</dbReference>
<dbReference type="GeneID" id="72429917"/>
<feature type="domain" description="Type I restriction modification DNA specificity" evidence="5">
    <location>
        <begin position="118"/>
        <end position="195"/>
    </location>
</feature>
<comment type="subunit">
    <text evidence="4">The methyltransferase is composed of M and S polypeptides.</text>
</comment>
<name>Q31PC5_SYNE7</name>
<dbReference type="REBASE" id="11560">
    <property type="entry name" value="S.SelPORF1060P"/>
</dbReference>
<evidence type="ECO:0000256" key="2">
    <source>
        <dbReference type="ARBA" id="ARBA00022747"/>
    </source>
</evidence>
<dbReference type="InterPro" id="IPR044946">
    <property type="entry name" value="Restrct_endonuc_typeI_TRD_sf"/>
</dbReference>
<dbReference type="Pfam" id="PF01420">
    <property type="entry name" value="Methylase_S"/>
    <property type="match status" value="2"/>
</dbReference>
<gene>
    <name evidence="6" type="ordered locus">Synpcc7942_1064</name>
</gene>
<accession>Q31PC5</accession>
<protein>
    <submittedName>
        <fullName evidence="6">Type I restriction-modification</fullName>
    </submittedName>
</protein>
<dbReference type="CDD" id="cd17276">
    <property type="entry name" value="RMtype1_S_Sau1132ORF3780P-TRD1-CR1_like"/>
    <property type="match status" value="1"/>
</dbReference>
<dbReference type="GO" id="GO:0003677">
    <property type="term" value="F:DNA binding"/>
    <property type="evidence" value="ECO:0007669"/>
    <property type="project" value="UniProtKB-KW"/>
</dbReference>
<evidence type="ECO:0000256" key="4">
    <source>
        <dbReference type="ARBA" id="ARBA00038652"/>
    </source>
</evidence>
<feature type="domain" description="Type I restriction modification DNA specificity" evidence="5">
    <location>
        <begin position="243"/>
        <end position="422"/>
    </location>
</feature>
<keyword evidence="7" id="KW-1185">Reference proteome</keyword>
<evidence type="ECO:0000313" key="6">
    <source>
        <dbReference type="EMBL" id="ABB57094.1"/>
    </source>
</evidence>
<organism evidence="6 7">
    <name type="scientific">Synechococcus elongatus (strain ATCC 33912 / PCC 7942 / FACHB-805)</name>
    <name type="common">Anacystis nidulans R2</name>
    <dbReference type="NCBI Taxonomy" id="1140"/>
    <lineage>
        <taxon>Bacteria</taxon>
        <taxon>Bacillati</taxon>
        <taxon>Cyanobacteriota</taxon>
        <taxon>Cyanophyceae</taxon>
        <taxon>Synechococcales</taxon>
        <taxon>Synechococcaceae</taxon>
        <taxon>Synechococcus</taxon>
    </lineage>
</organism>
<sequence length="453" mass="50466">MSFPRYPAYKDCGIEWLEKLPSHWNVLQLRRLIPEIESGVSVNALDHAPDEGIPSVLKTSCVYTGSFRPEERKEIIQEDIDRAACPVKSGRLIVSRMNTPDLVGAAGLSLVDYDYVFLPDRLWQVRISNVYPNFAYYWTQTQIYRDQVKMVCSGTSSSMQNLSQDNFLSFILPVPSDEEQIAIASFLDRETAKIDALIAEQQRLIALLQEKRQAVISHAVTKGLNPDAPLKDSGIEWLGQVPAHWKTGKIKHYFKTSSGGTPNTEEQALYYADSDSGIPWVRTTDIENQEVRSAEVSITNQAIQDTACEILPVDTVLVALYGGGGTVGKNGILTFPAAINQALCALLPSYYAVPMFTFRYIQFLRPFWMERAVSARKAGNISQELVRDTVFALPPLDEQILIVKHIHSQLEEITSLENESTKSLSLLQERRSALISAAVTGQIDVRGLAEVAA</sequence>
<dbReference type="RefSeq" id="WP_011377848.1">
    <property type="nucleotide sequence ID" value="NC_007604.1"/>
</dbReference>
<dbReference type="InterPro" id="IPR000055">
    <property type="entry name" value="Restrct_endonuc_typeI_TRD"/>
</dbReference>
<reference evidence="7" key="1">
    <citation type="submission" date="2005-08" db="EMBL/GenBank/DDBJ databases">
        <title>Complete sequence of chromosome 1 of Synechococcus elongatus PCC 7942.</title>
        <authorList>
            <consortium name="US DOE Joint Genome Institute"/>
            <person name="Copeland A."/>
            <person name="Lucas S."/>
            <person name="Lapidus A."/>
            <person name="Barry K."/>
            <person name="Detter J.C."/>
            <person name="Glavina T."/>
            <person name="Hammon N."/>
            <person name="Israni S."/>
            <person name="Pitluck S."/>
            <person name="Schmutz J."/>
            <person name="Larimer F."/>
            <person name="Land M."/>
            <person name="Kyrpides N."/>
            <person name="Lykidis A."/>
            <person name="Richardson P."/>
        </authorList>
    </citation>
    <scope>NUCLEOTIDE SEQUENCE [LARGE SCALE GENOMIC DNA]</scope>
    <source>
        <strain evidence="7">ATCC 33912 / PCC 7942 / FACHB-805</strain>
    </source>
</reference>
<dbReference type="InterPro" id="IPR051212">
    <property type="entry name" value="Type-I_RE_S_subunit"/>
</dbReference>
<dbReference type="STRING" id="1140.Synpcc7942_1064"/>
<keyword evidence="3" id="KW-0238">DNA-binding</keyword>